<feature type="domain" description="Calcineurin-like phosphoesterase" evidence="3">
    <location>
        <begin position="72"/>
        <end position="286"/>
    </location>
</feature>
<sequence length="509" mass="56370">MKKFFAGFGPFIILATVTGCSLLTSSDYPNNNESELNIPVPQPVQVRVANITDKTADKNVQLIKSVRGEFPLRIIHSNDTHSEFSKFPQHAKAIQNLRQNSEHSLLLDAGDFTSANVTQKEIDSLANAITMNFLNYDVVTLGNHEFDQGEGIWDHSALAGFIEKTNFPVLSANVDLSPNEHLSSLATYNFTENTGRGLIFNGLITEFDHEKVGIFGITIYEDFFDDPGNVNFNDYTTAAKEAVAYFEEAGINKIIGLTHIGVGNDRRLAAAVPEIDIIIGGHSHVPALPSDRANRIGDTLVLQTGSYYESLGQLDVVFNKEGKLIEFNGQLHPLEYFETDTEAEELLNHLNKSSEVVGIIPKETFESITISQHVLNSLLLKANHVSGQTDFSILPESSINGTLTSGEMTYGDILNLLPFYEKMIIIDVTGKQIKQTVTAFEQETNQQIYSSTNVDLTSITDDRIYQIVTTEEALNSHTSLAKLLINSKITKTEEIGFEIFIEYVQSFGM</sequence>
<dbReference type="STRING" id="1508404.JMA_28820"/>
<dbReference type="GO" id="GO:0000166">
    <property type="term" value="F:nucleotide binding"/>
    <property type="evidence" value="ECO:0007669"/>
    <property type="project" value="UniProtKB-KW"/>
</dbReference>
<evidence type="ECO:0000313" key="5">
    <source>
        <dbReference type="EMBL" id="AJD92199.1"/>
    </source>
</evidence>
<dbReference type="InterPro" id="IPR006179">
    <property type="entry name" value="5_nucleotidase/apyrase"/>
</dbReference>
<protein>
    <recommendedName>
        <fullName evidence="7">Calcineurin-like phosphoesterase domain-containing protein</fullName>
    </recommendedName>
</protein>
<dbReference type="Gene3D" id="3.60.21.10">
    <property type="match status" value="1"/>
</dbReference>
<gene>
    <name evidence="5" type="ORF">JMA_28820</name>
</gene>
<keyword evidence="1" id="KW-0732">Signal</keyword>
<dbReference type="HOGENOM" id="CLU_535042_0_0_9"/>
<dbReference type="GO" id="GO:0009166">
    <property type="term" value="P:nucleotide catabolic process"/>
    <property type="evidence" value="ECO:0007669"/>
    <property type="project" value="InterPro"/>
</dbReference>
<dbReference type="SUPFAM" id="SSF56300">
    <property type="entry name" value="Metallo-dependent phosphatases"/>
    <property type="match status" value="1"/>
</dbReference>
<evidence type="ECO:0000256" key="2">
    <source>
        <dbReference type="RuleBase" id="RU362119"/>
    </source>
</evidence>
<comment type="similarity">
    <text evidence="2">Belongs to the 5'-nucleotidase family.</text>
</comment>
<dbReference type="EMBL" id="CP009416">
    <property type="protein sequence ID" value="AJD92199.1"/>
    <property type="molecule type" value="Genomic_DNA"/>
</dbReference>
<dbReference type="GO" id="GO:0016788">
    <property type="term" value="F:hydrolase activity, acting on ester bonds"/>
    <property type="evidence" value="ECO:0007669"/>
    <property type="project" value="InterPro"/>
</dbReference>
<dbReference type="Pfam" id="PF02872">
    <property type="entry name" value="5_nucleotid_C"/>
    <property type="match status" value="1"/>
</dbReference>
<dbReference type="InterPro" id="IPR004843">
    <property type="entry name" value="Calcineurin-like_PHP"/>
</dbReference>
<dbReference type="BioCyc" id="JESP1508404:G14D9-12163-MONOMER"/>
<reference evidence="5 6" key="1">
    <citation type="submission" date="2014-08" db="EMBL/GenBank/DDBJ databases">
        <title>Complete genome of a marine bacteria Jeotgalibacillus malaysiensis.</title>
        <authorList>
            <person name="Yaakop A.S."/>
            <person name="Chan K.-G."/>
            <person name="Goh K.M."/>
        </authorList>
    </citation>
    <scope>NUCLEOTIDE SEQUENCE [LARGE SCALE GENOMIC DNA]</scope>
    <source>
        <strain evidence="5 6">D5</strain>
    </source>
</reference>
<keyword evidence="2" id="KW-0378">Hydrolase</keyword>
<accession>A0A0B5AVZ1</accession>
<dbReference type="InterPro" id="IPR036907">
    <property type="entry name" value="5'-Nucleotdase_C_sf"/>
</dbReference>
<proteinExistence type="inferred from homology"/>
<dbReference type="PROSITE" id="PS00786">
    <property type="entry name" value="5_NUCLEOTIDASE_2"/>
    <property type="match status" value="1"/>
</dbReference>
<organism evidence="5 6">
    <name type="scientific">Jeotgalibacillus malaysiensis</name>
    <dbReference type="NCBI Taxonomy" id="1508404"/>
    <lineage>
        <taxon>Bacteria</taxon>
        <taxon>Bacillati</taxon>
        <taxon>Bacillota</taxon>
        <taxon>Bacilli</taxon>
        <taxon>Bacillales</taxon>
        <taxon>Caryophanaceae</taxon>
        <taxon>Jeotgalibacillus</taxon>
    </lineage>
</organism>
<dbReference type="PROSITE" id="PS51257">
    <property type="entry name" value="PROKAR_LIPOPROTEIN"/>
    <property type="match status" value="1"/>
</dbReference>
<dbReference type="OrthoDB" id="9801679at2"/>
<dbReference type="InterPro" id="IPR029052">
    <property type="entry name" value="Metallo-depent_PP-like"/>
</dbReference>
<dbReference type="InterPro" id="IPR006146">
    <property type="entry name" value="5'-Nucleotdase_CS"/>
</dbReference>
<name>A0A0B5AVZ1_9BACL</name>
<dbReference type="SUPFAM" id="SSF55816">
    <property type="entry name" value="5'-nucleotidase (syn. UDP-sugar hydrolase), C-terminal domain"/>
    <property type="match status" value="1"/>
</dbReference>
<keyword evidence="2" id="KW-0547">Nucleotide-binding</keyword>
<dbReference type="KEGG" id="jeo:JMA_28820"/>
<evidence type="ECO:0000259" key="3">
    <source>
        <dbReference type="Pfam" id="PF00149"/>
    </source>
</evidence>
<dbReference type="AlphaFoldDB" id="A0A0B5AVZ1"/>
<dbReference type="Gene3D" id="3.90.780.10">
    <property type="entry name" value="5'-Nucleotidase, C-terminal domain"/>
    <property type="match status" value="1"/>
</dbReference>
<dbReference type="PANTHER" id="PTHR11575">
    <property type="entry name" value="5'-NUCLEOTIDASE-RELATED"/>
    <property type="match status" value="1"/>
</dbReference>
<evidence type="ECO:0000259" key="4">
    <source>
        <dbReference type="Pfam" id="PF02872"/>
    </source>
</evidence>
<dbReference type="PANTHER" id="PTHR11575:SF24">
    <property type="entry name" value="5'-NUCLEOTIDASE"/>
    <property type="match status" value="1"/>
</dbReference>
<evidence type="ECO:0000313" key="6">
    <source>
        <dbReference type="Proteomes" id="UP000031449"/>
    </source>
</evidence>
<dbReference type="PRINTS" id="PR01607">
    <property type="entry name" value="APYRASEFAMLY"/>
</dbReference>
<dbReference type="Proteomes" id="UP000031449">
    <property type="component" value="Chromosome"/>
</dbReference>
<feature type="domain" description="5'-Nucleotidase C-terminal" evidence="4">
    <location>
        <begin position="370"/>
        <end position="467"/>
    </location>
</feature>
<keyword evidence="6" id="KW-1185">Reference proteome</keyword>
<evidence type="ECO:0000256" key="1">
    <source>
        <dbReference type="ARBA" id="ARBA00022729"/>
    </source>
</evidence>
<evidence type="ECO:0008006" key="7">
    <source>
        <dbReference type="Google" id="ProtNLM"/>
    </source>
</evidence>
<dbReference type="GO" id="GO:0046872">
    <property type="term" value="F:metal ion binding"/>
    <property type="evidence" value="ECO:0007669"/>
    <property type="project" value="InterPro"/>
</dbReference>
<dbReference type="InterPro" id="IPR008334">
    <property type="entry name" value="5'-Nucleotdase_C"/>
</dbReference>
<dbReference type="Pfam" id="PF00149">
    <property type="entry name" value="Metallophos"/>
    <property type="match status" value="1"/>
</dbReference>